<evidence type="ECO:0000313" key="2">
    <source>
        <dbReference type="EMBL" id="MCL7021579.1"/>
    </source>
</evidence>
<comment type="caution">
    <text evidence="2">The sequence shown here is derived from an EMBL/GenBank/DDBJ whole genome shotgun (WGS) entry which is preliminary data.</text>
</comment>
<feature type="compositionally biased region" description="Basic and acidic residues" evidence="1">
    <location>
        <begin position="46"/>
        <end position="64"/>
    </location>
</feature>
<feature type="region of interest" description="Disordered" evidence="1">
    <location>
        <begin position="451"/>
        <end position="471"/>
    </location>
</feature>
<reference evidence="2" key="1">
    <citation type="submission" date="2022-03" db="EMBL/GenBank/DDBJ databases">
        <title>A functionally conserved STORR gene fusion in Papaver species that diverged 16.8 million years ago.</title>
        <authorList>
            <person name="Catania T."/>
        </authorList>
    </citation>
    <scope>NUCLEOTIDE SEQUENCE</scope>
    <source>
        <strain evidence="2">S-191538</strain>
    </source>
</reference>
<dbReference type="EMBL" id="JAJJMA010002267">
    <property type="protein sequence ID" value="MCL7021579.1"/>
    <property type="molecule type" value="Genomic_DNA"/>
</dbReference>
<accession>A0AA41RK40</accession>
<evidence type="ECO:0000256" key="1">
    <source>
        <dbReference type="SAM" id="MobiDB-lite"/>
    </source>
</evidence>
<proteinExistence type="predicted"/>
<gene>
    <name evidence="2" type="ORF">MKW94_000851</name>
</gene>
<keyword evidence="3" id="KW-1185">Reference proteome</keyword>
<name>A0AA41RK40_PAPNU</name>
<feature type="region of interest" description="Disordered" evidence="1">
    <location>
        <begin position="46"/>
        <end position="67"/>
    </location>
</feature>
<evidence type="ECO:0000313" key="3">
    <source>
        <dbReference type="Proteomes" id="UP001177140"/>
    </source>
</evidence>
<protein>
    <submittedName>
        <fullName evidence="2">Uncharacterized protein</fullName>
    </submittedName>
</protein>
<organism evidence="2 3">
    <name type="scientific">Papaver nudicaule</name>
    <name type="common">Iceland poppy</name>
    <dbReference type="NCBI Taxonomy" id="74823"/>
    <lineage>
        <taxon>Eukaryota</taxon>
        <taxon>Viridiplantae</taxon>
        <taxon>Streptophyta</taxon>
        <taxon>Embryophyta</taxon>
        <taxon>Tracheophyta</taxon>
        <taxon>Spermatophyta</taxon>
        <taxon>Magnoliopsida</taxon>
        <taxon>Ranunculales</taxon>
        <taxon>Papaveraceae</taxon>
        <taxon>Papaveroideae</taxon>
        <taxon>Papaver</taxon>
    </lineage>
</organism>
<dbReference type="AlphaFoldDB" id="A0AA41RK40"/>
<dbReference type="Proteomes" id="UP001177140">
    <property type="component" value="Unassembled WGS sequence"/>
</dbReference>
<sequence>MENIRCLRSDTAKQRESLVQGGFCEGGNRGEKLSDVKYTASLDRALDNDQKPGKKMKLGSDSRKRGNGAMDVVEEMIKGEELNPPCSNAVERKVVVYQTGLLARTQNASFPEIEKKKIFIVRCPQINGKMSESCIQEDGDKQDIHLPEGHEGDRVCERVTEESCTALQPARIIDNAKSHLYASGQSIMSGQKELQGEIIGIPQRQHSPSKQQALASEEANLSRNSEFVCTKEQTSDSEEANGSPSTNICKNVTLVKMIYSKRKEKLLANNSKKSIQFKEARDIIEKESIANLRAEHLHKSALVRKMHSEVDVRINKLPSVDKEFGMKVEIIKNDLNAEQEKLDSIHKAVRKEEEELKYHCLQEAKCGRSVDAFLVLPLFLDSCFNLDGLKRASDVHLDDPLLQVEQFEMSTTANSPSEPFLSNSSTDDTSVLLHAMQLESLTHMDSLSELVKSNQSEDEPSEPGSGTSVPENSLLCQQVREENHDQFVKFDENMEIIRRVDRAQPVRFREELKVCINTDFEKDLMEEIRENCSKSIHDANTALFLIVGEHMTSIPFAV</sequence>